<sequence length="74" mass="8505">MTLTRQALDAALDRLERDVAEWVTHLREPRIFRKQFDALCADIVSQAAPEDAEHARDRIRVILARHAPGSERQT</sequence>
<organism evidence="2 4">
    <name type="scientific">Pseudoxanthomonas winnipegensis</name>
    <dbReference type="NCBI Taxonomy" id="2480810"/>
    <lineage>
        <taxon>Bacteria</taxon>
        <taxon>Pseudomonadati</taxon>
        <taxon>Pseudomonadota</taxon>
        <taxon>Gammaproteobacteria</taxon>
        <taxon>Lysobacterales</taxon>
        <taxon>Lysobacteraceae</taxon>
        <taxon>Pseudoxanthomonas</taxon>
    </lineage>
</organism>
<evidence type="ECO:0000313" key="3">
    <source>
        <dbReference type="Proteomes" id="UP000291286"/>
    </source>
</evidence>
<evidence type="ECO:0000313" key="1">
    <source>
        <dbReference type="EMBL" id="TAA27266.1"/>
    </source>
</evidence>
<dbReference type="Proteomes" id="UP000292087">
    <property type="component" value="Unassembled WGS sequence"/>
</dbReference>
<evidence type="ECO:0000313" key="2">
    <source>
        <dbReference type="EMBL" id="TAA35832.1"/>
    </source>
</evidence>
<protein>
    <submittedName>
        <fullName evidence="2">Uncharacterized protein</fullName>
    </submittedName>
</protein>
<comment type="caution">
    <text evidence="2">The sequence shown here is derived from an EMBL/GenBank/DDBJ whole genome shotgun (WGS) entry which is preliminary data.</text>
</comment>
<name>A0A4Q8LUW6_9GAMM</name>
<accession>A0A4Q8LUW6</accession>
<evidence type="ECO:0000313" key="4">
    <source>
        <dbReference type="Proteomes" id="UP000292087"/>
    </source>
</evidence>
<dbReference type="AlphaFoldDB" id="A0A4Q8LUW6"/>
<accession>A0A4Q8LEN3</accession>
<dbReference type="Proteomes" id="UP000291286">
    <property type="component" value="Unassembled WGS sequence"/>
</dbReference>
<gene>
    <name evidence="2" type="ORF">EA656_09180</name>
    <name evidence="1" type="ORF">EA661_14065</name>
</gene>
<dbReference type="RefSeq" id="WP_130519820.1">
    <property type="nucleotide sequence ID" value="NZ_SHLZ01000004.1"/>
</dbReference>
<dbReference type="EMBL" id="SHMF01000002">
    <property type="protein sequence ID" value="TAA35832.1"/>
    <property type="molecule type" value="Genomic_DNA"/>
</dbReference>
<proteinExistence type="predicted"/>
<dbReference type="EMBL" id="SHMB01000006">
    <property type="protein sequence ID" value="TAA27266.1"/>
    <property type="molecule type" value="Genomic_DNA"/>
</dbReference>
<reference evidence="3 4" key="1">
    <citation type="submission" date="2019-02" db="EMBL/GenBank/DDBJ databases">
        <title>WGS of Pseudoxanthomonas species novum from clinical isolates.</title>
        <authorList>
            <person name="Bernier A.-M."/>
            <person name="Bernard K."/>
            <person name="Vachon A."/>
        </authorList>
    </citation>
    <scope>NUCLEOTIDE SEQUENCE [LARGE SCALE GENOMIC DNA]</scope>
    <source>
        <strain evidence="2 4">NML140781</strain>
        <strain evidence="1 3">NML171202</strain>
    </source>
</reference>